<dbReference type="EMBL" id="CP036289">
    <property type="protein sequence ID" value="QDU74129.1"/>
    <property type="molecule type" value="Genomic_DNA"/>
</dbReference>
<organism evidence="1 2">
    <name type="scientific">Bremerella volcania</name>
    <dbReference type="NCBI Taxonomy" id="2527984"/>
    <lineage>
        <taxon>Bacteria</taxon>
        <taxon>Pseudomonadati</taxon>
        <taxon>Planctomycetota</taxon>
        <taxon>Planctomycetia</taxon>
        <taxon>Pirellulales</taxon>
        <taxon>Pirellulaceae</taxon>
        <taxon>Bremerella</taxon>
    </lineage>
</organism>
<dbReference type="RefSeq" id="WP_144971125.1">
    <property type="nucleotide sequence ID" value="NZ_CP036289.1"/>
</dbReference>
<protein>
    <recommendedName>
        <fullName evidence="3">Carboxypeptidase regulatory-like domain-containing protein</fullName>
    </recommendedName>
</protein>
<evidence type="ECO:0008006" key="3">
    <source>
        <dbReference type="Google" id="ProtNLM"/>
    </source>
</evidence>
<dbReference type="AlphaFoldDB" id="A0A518C4H2"/>
<dbReference type="KEGG" id="bvo:Pan97_11340"/>
<keyword evidence="2" id="KW-1185">Reference proteome</keyword>
<evidence type="ECO:0000313" key="2">
    <source>
        <dbReference type="Proteomes" id="UP000318626"/>
    </source>
</evidence>
<sequence length="156" mass="16736">MDQQSRFFLLWLSIVAVLPFTVGCFGSSSNPDIVEVTGLVQYKGSGVEGAQVVFVPLAANASPASATTDSQGNFTLTTYWNATKSQVDGAMPGQYQVTVKKTREPTQEEIDAAMASGKSLQTDNQLPAKFATASKTPLKAEVKDKGENHFELVLED</sequence>
<gene>
    <name evidence="1" type="ORF">Pan97_11340</name>
</gene>
<dbReference type="Gene3D" id="2.60.40.1120">
    <property type="entry name" value="Carboxypeptidase-like, regulatory domain"/>
    <property type="match status" value="1"/>
</dbReference>
<dbReference type="Proteomes" id="UP000318626">
    <property type="component" value="Chromosome"/>
</dbReference>
<accession>A0A518C4H2</accession>
<reference evidence="2" key="1">
    <citation type="submission" date="2019-02" db="EMBL/GenBank/DDBJ databases">
        <title>Deep-cultivation of Planctomycetes and their phenomic and genomic characterization uncovers novel biology.</title>
        <authorList>
            <person name="Wiegand S."/>
            <person name="Jogler M."/>
            <person name="Boedeker C."/>
            <person name="Pinto D."/>
            <person name="Vollmers J."/>
            <person name="Rivas-Marin E."/>
            <person name="Kohn T."/>
            <person name="Peeters S.H."/>
            <person name="Heuer A."/>
            <person name="Rast P."/>
            <person name="Oberbeckmann S."/>
            <person name="Bunk B."/>
            <person name="Jeske O."/>
            <person name="Meyerdierks A."/>
            <person name="Storesund J.E."/>
            <person name="Kallscheuer N."/>
            <person name="Luecker S."/>
            <person name="Lage O.M."/>
            <person name="Pohl T."/>
            <person name="Merkel B.J."/>
            <person name="Hornburger P."/>
            <person name="Mueller R.-W."/>
            <person name="Bruemmer F."/>
            <person name="Labrenz M."/>
            <person name="Spormann A.M."/>
            <person name="Op den Camp H."/>
            <person name="Overmann J."/>
            <person name="Amann R."/>
            <person name="Jetten M.S.M."/>
            <person name="Mascher T."/>
            <person name="Medema M.H."/>
            <person name="Devos D.P."/>
            <person name="Kaster A.-K."/>
            <person name="Ovreas L."/>
            <person name="Rohde M."/>
            <person name="Galperin M.Y."/>
            <person name="Jogler C."/>
        </authorList>
    </citation>
    <scope>NUCLEOTIDE SEQUENCE [LARGE SCALE GENOMIC DNA]</scope>
    <source>
        <strain evidence="2">Pan97</strain>
    </source>
</reference>
<dbReference type="PROSITE" id="PS51257">
    <property type="entry name" value="PROKAR_LIPOPROTEIN"/>
    <property type="match status" value="1"/>
</dbReference>
<dbReference type="OrthoDB" id="218167at2"/>
<evidence type="ECO:0000313" key="1">
    <source>
        <dbReference type="EMBL" id="QDU74129.1"/>
    </source>
</evidence>
<name>A0A518C4H2_9BACT</name>
<proteinExistence type="predicted"/>